<evidence type="ECO:0000313" key="15">
    <source>
        <dbReference type="EMBL" id="JAC57853.1"/>
    </source>
</evidence>
<evidence type="ECO:0000256" key="5">
    <source>
        <dbReference type="ARBA" id="ARBA00022757"/>
    </source>
</evidence>
<reference evidence="15" key="1">
    <citation type="journal article" date="2014" name="BMC Genomics">
        <title>Characterizing the developmental transcriptome of the oriental fruit fly, Bactrocera dorsalis (Diptera: Tephritidae) through comparative genomic analysis with Drosophila melanogaster utilizing modENCODE datasets.</title>
        <authorList>
            <person name="Geib S.M."/>
            <person name="Calla B."/>
            <person name="Hall B."/>
            <person name="Hou S."/>
            <person name="Manoukis N.C."/>
        </authorList>
    </citation>
    <scope>NUCLEOTIDE SEQUENCE</scope>
    <source>
        <strain evidence="15">Punador</strain>
    </source>
</reference>
<evidence type="ECO:0000256" key="8">
    <source>
        <dbReference type="ARBA" id="ARBA00023145"/>
    </source>
</evidence>
<evidence type="ECO:0000256" key="1">
    <source>
        <dbReference type="ARBA" id="ARBA00004613"/>
    </source>
</evidence>
<sequence length="281" mass="31181">MWQPCGSNGAYALLYLVCLSIWGEYTQALRIPPEYRNHDANENNGTSIEGRIVGGVTVAEGAAPYQVLIKTIWDSHVCGGAILSERWILTAGHCVEDFPLESLRIVVGTNKWSQPGATFRPELAFRHCRQDMPMYQNDIAVVRLNGTITFNNVTQPIELHTQPLNAGDLVTMNGWGSPLLNQPNTELLQTQNFTVISRAECLERWENHEGVGYGHICTFSREGEGACNGDSGGPIVYKGKLVGLVNWGAPCARGKPDMHASVIYYRDFIERSLEQCTRQRA</sequence>
<keyword evidence="9" id="KW-1015">Disulfide bond</keyword>
<evidence type="ECO:0000259" key="14">
    <source>
        <dbReference type="PROSITE" id="PS50240"/>
    </source>
</evidence>
<dbReference type="InterPro" id="IPR001314">
    <property type="entry name" value="Peptidase_S1A"/>
</dbReference>
<organism evidence="15">
    <name type="scientific">Bactrocera dorsalis</name>
    <name type="common">Oriental fruit fly</name>
    <name type="synonym">Dacus dorsalis</name>
    <dbReference type="NCBI Taxonomy" id="27457"/>
    <lineage>
        <taxon>Eukaryota</taxon>
        <taxon>Metazoa</taxon>
        <taxon>Ecdysozoa</taxon>
        <taxon>Arthropoda</taxon>
        <taxon>Hexapoda</taxon>
        <taxon>Insecta</taxon>
        <taxon>Pterygota</taxon>
        <taxon>Neoptera</taxon>
        <taxon>Endopterygota</taxon>
        <taxon>Diptera</taxon>
        <taxon>Brachycera</taxon>
        <taxon>Muscomorpha</taxon>
        <taxon>Tephritoidea</taxon>
        <taxon>Tephritidae</taxon>
        <taxon>Bactrocera</taxon>
        <taxon>Bactrocera</taxon>
    </lineage>
</organism>
<dbReference type="GO" id="GO:0007586">
    <property type="term" value="P:digestion"/>
    <property type="evidence" value="ECO:0007669"/>
    <property type="project" value="UniProtKB-KW"/>
</dbReference>
<dbReference type="InterPro" id="IPR001254">
    <property type="entry name" value="Trypsin_dom"/>
</dbReference>
<dbReference type="InterPro" id="IPR033116">
    <property type="entry name" value="TRYPSIN_SER"/>
</dbReference>
<keyword evidence="5" id="KW-0222">Digestion</keyword>
<accession>A0A034WVP3</accession>
<evidence type="ECO:0000256" key="9">
    <source>
        <dbReference type="ARBA" id="ARBA00023157"/>
    </source>
</evidence>
<dbReference type="PROSITE" id="PS50240">
    <property type="entry name" value="TRYPSIN_DOM"/>
    <property type="match status" value="1"/>
</dbReference>
<dbReference type="GO" id="GO:0004252">
    <property type="term" value="F:serine-type endopeptidase activity"/>
    <property type="evidence" value="ECO:0007669"/>
    <property type="project" value="UniProtKB-EC"/>
</dbReference>
<dbReference type="KEGG" id="bdr:105231858"/>
<evidence type="ECO:0000256" key="12">
    <source>
        <dbReference type="RuleBase" id="RU363034"/>
    </source>
</evidence>
<keyword evidence="13" id="KW-0732">Signal</keyword>
<dbReference type="InterPro" id="IPR043504">
    <property type="entry name" value="Peptidase_S1_PA_chymotrypsin"/>
</dbReference>
<dbReference type="GeneID" id="105231858"/>
<evidence type="ECO:0000256" key="11">
    <source>
        <dbReference type="ARBA" id="ARBA00038868"/>
    </source>
</evidence>
<comment type="catalytic activity">
    <reaction evidence="10">
        <text>Preferential cleavage: Arg-|-Xaa, Lys-|-Xaa.</text>
        <dbReference type="EC" id="3.4.21.4"/>
    </reaction>
</comment>
<evidence type="ECO:0000256" key="2">
    <source>
        <dbReference type="ARBA" id="ARBA00007664"/>
    </source>
</evidence>
<dbReference type="InterPro" id="IPR050430">
    <property type="entry name" value="Peptidase_S1"/>
</dbReference>
<dbReference type="PROSITE" id="PS00135">
    <property type="entry name" value="TRYPSIN_SER"/>
    <property type="match status" value="1"/>
</dbReference>
<evidence type="ECO:0000256" key="7">
    <source>
        <dbReference type="ARBA" id="ARBA00022825"/>
    </source>
</evidence>
<evidence type="ECO:0000256" key="4">
    <source>
        <dbReference type="ARBA" id="ARBA00022670"/>
    </source>
</evidence>
<dbReference type="InterPro" id="IPR009003">
    <property type="entry name" value="Peptidase_S1_PA"/>
</dbReference>
<dbReference type="GO" id="GO:0005576">
    <property type="term" value="C:extracellular region"/>
    <property type="evidence" value="ECO:0007669"/>
    <property type="project" value="UniProtKB-SubCell"/>
</dbReference>
<feature type="chain" id="PRO_5044538138" description="trypsin" evidence="13">
    <location>
        <begin position="29"/>
        <end position="281"/>
    </location>
</feature>
<keyword evidence="4 12" id="KW-0645">Protease</keyword>
<dbReference type="PANTHER" id="PTHR24276">
    <property type="entry name" value="POLYSERASE-RELATED"/>
    <property type="match status" value="1"/>
</dbReference>
<dbReference type="EC" id="3.4.21.4" evidence="11"/>
<comment type="subcellular location">
    <subcellularLocation>
        <location evidence="1">Secreted</location>
    </subcellularLocation>
</comment>
<dbReference type="AlphaFoldDB" id="A0A034WVP3"/>
<evidence type="ECO:0000256" key="3">
    <source>
        <dbReference type="ARBA" id="ARBA00022525"/>
    </source>
</evidence>
<feature type="domain" description="Peptidase S1" evidence="14">
    <location>
        <begin position="52"/>
        <end position="274"/>
    </location>
</feature>
<keyword evidence="6 12" id="KW-0378">Hydrolase</keyword>
<gene>
    <name evidence="15" type="primary">CTR1</name>
</gene>
<dbReference type="CDD" id="cd00190">
    <property type="entry name" value="Tryp_SPc"/>
    <property type="match status" value="1"/>
</dbReference>
<dbReference type="GO" id="GO:0016485">
    <property type="term" value="P:protein processing"/>
    <property type="evidence" value="ECO:0007669"/>
    <property type="project" value="UniProtKB-ARBA"/>
</dbReference>
<dbReference type="PROSITE" id="PS00134">
    <property type="entry name" value="TRYPSIN_HIS"/>
    <property type="match status" value="1"/>
</dbReference>
<evidence type="ECO:0000256" key="10">
    <source>
        <dbReference type="ARBA" id="ARBA00036320"/>
    </source>
</evidence>
<dbReference type="PRINTS" id="PR00722">
    <property type="entry name" value="CHYMOTRYPSIN"/>
</dbReference>
<keyword evidence="7 12" id="KW-0720">Serine protease</keyword>
<proteinExistence type="inferred from homology"/>
<dbReference type="RefSeq" id="XP_011211651.2">
    <property type="nucleotide sequence ID" value="XM_011213349.4"/>
</dbReference>
<dbReference type="Pfam" id="PF00089">
    <property type="entry name" value="Trypsin"/>
    <property type="match status" value="1"/>
</dbReference>
<name>A0A034WVP3_BACDO</name>
<dbReference type="PANTHER" id="PTHR24276:SF97">
    <property type="entry name" value="GH13245P2-RELATED"/>
    <property type="match status" value="1"/>
</dbReference>
<evidence type="ECO:0000256" key="13">
    <source>
        <dbReference type="SAM" id="SignalP"/>
    </source>
</evidence>
<protein>
    <recommendedName>
        <fullName evidence="11">trypsin</fullName>
        <ecNumber evidence="11">3.4.21.4</ecNumber>
    </recommendedName>
</protein>
<dbReference type="InterPro" id="IPR018114">
    <property type="entry name" value="TRYPSIN_HIS"/>
</dbReference>
<feature type="signal peptide" evidence="13">
    <location>
        <begin position="1"/>
        <end position="28"/>
    </location>
</feature>
<dbReference type="SUPFAM" id="SSF50494">
    <property type="entry name" value="Trypsin-like serine proteases"/>
    <property type="match status" value="1"/>
</dbReference>
<keyword evidence="3" id="KW-0964">Secreted</keyword>
<evidence type="ECO:0000256" key="6">
    <source>
        <dbReference type="ARBA" id="ARBA00022801"/>
    </source>
</evidence>
<dbReference type="Gene3D" id="2.40.10.10">
    <property type="entry name" value="Trypsin-like serine proteases"/>
    <property type="match status" value="2"/>
</dbReference>
<keyword evidence="8" id="KW-0865">Zymogen</keyword>
<dbReference type="SMART" id="SM00020">
    <property type="entry name" value="Tryp_SPc"/>
    <property type="match status" value="1"/>
</dbReference>
<comment type="similarity">
    <text evidence="2">Belongs to the peptidase S1 family.</text>
</comment>
<dbReference type="FunFam" id="2.40.10.10:FF:000047">
    <property type="entry name" value="Trypsin eta"/>
    <property type="match status" value="1"/>
</dbReference>
<dbReference type="EMBL" id="GAKP01001099">
    <property type="protein sequence ID" value="JAC57853.1"/>
    <property type="molecule type" value="Transcribed_RNA"/>
</dbReference>
<dbReference type="OrthoDB" id="8440449at2759"/>